<evidence type="ECO:0000313" key="2">
    <source>
        <dbReference type="Proteomes" id="UP001152531"/>
    </source>
</evidence>
<sequence length="436" mass="50026">MGHIRTVRKFKKIGFLDITDGSSYKNLSVVCKDVNLLNDFKVGQSVYLEGTVVESKGTQDYELSFDVNKHKIKIVGDIEDSYPIQKKETSFQFLRTIPEFRHRTSTLASILRLRSDIEFSLLNFFKKQDFVKVTPPMVTSADTEGAGEQFALEPINPRSNIVNGKEEIDHFFGKPAYLTVSTQLHLEILAASLNRVWTLTPCFRAEYSNTNRHLSEFWMLEAEISFVEEISQLTDFCEDMIKSVILDIKANSEDVLGSRFNDAERQIMQERWDITDKKWPSITYTEAITILKNHDSSVQWGDSISTEHEKWLAGEHFQSPVFITDYPKSQKPFYMPLSKNNDTSQPTVACFDLIFPTIGELIGGSLREHNYDKLVEELQSRGMKRDMNWYLAIRKNGSVPHGGFGMGFERLLLYLTSIENIRDVVTFPRSPQSCDC</sequence>
<evidence type="ECO:0000313" key="1">
    <source>
        <dbReference type="EMBL" id="CAH6722717.1"/>
    </source>
</evidence>
<dbReference type="Proteomes" id="UP001152531">
    <property type="component" value="Unassembled WGS sequence"/>
</dbReference>
<accession>A0ACA9YCQ0</accession>
<comment type="caution">
    <text evidence="1">The sequence shown here is derived from an EMBL/GenBank/DDBJ whole genome shotgun (WGS) entry which is preliminary data.</text>
</comment>
<protein>
    <submittedName>
        <fullName evidence="1">Asparagine--tRNA ligase, mitochondrial</fullName>
    </submittedName>
</protein>
<gene>
    <name evidence="1" type="ORF">CLIB1444_10S04786</name>
</gene>
<name>A0ACA9YCQ0_9ASCO</name>
<dbReference type="EMBL" id="CALSDN010000010">
    <property type="protein sequence ID" value="CAH6722717.1"/>
    <property type="molecule type" value="Genomic_DNA"/>
</dbReference>
<keyword evidence="2" id="KW-1185">Reference proteome</keyword>
<reference evidence="1" key="1">
    <citation type="submission" date="2022-06" db="EMBL/GenBank/DDBJ databases">
        <authorList>
            <person name="Legras J.-L."/>
            <person name="Devillers H."/>
            <person name="Grondin C."/>
        </authorList>
    </citation>
    <scope>NUCLEOTIDE SEQUENCE</scope>
    <source>
        <strain evidence="1">CLIB 1444</strain>
    </source>
</reference>
<organism evidence="1 2">
    <name type="scientific">[Candida] jaroonii</name>
    <dbReference type="NCBI Taxonomy" id="467808"/>
    <lineage>
        <taxon>Eukaryota</taxon>
        <taxon>Fungi</taxon>
        <taxon>Dikarya</taxon>
        <taxon>Ascomycota</taxon>
        <taxon>Saccharomycotina</taxon>
        <taxon>Pichiomycetes</taxon>
        <taxon>Debaryomycetaceae</taxon>
        <taxon>Yamadazyma</taxon>
    </lineage>
</organism>
<keyword evidence="1" id="KW-0436">Ligase</keyword>
<proteinExistence type="predicted"/>